<evidence type="ECO:0000256" key="2">
    <source>
        <dbReference type="SAM" id="Phobius"/>
    </source>
</evidence>
<evidence type="ECO:0000256" key="1">
    <source>
        <dbReference type="SAM" id="MobiDB-lite"/>
    </source>
</evidence>
<organism evidence="3 4">
    <name type="scientific">Natrinema salaciae</name>
    <dbReference type="NCBI Taxonomy" id="1186196"/>
    <lineage>
        <taxon>Archaea</taxon>
        <taxon>Methanobacteriati</taxon>
        <taxon>Methanobacteriota</taxon>
        <taxon>Stenosarchaea group</taxon>
        <taxon>Halobacteria</taxon>
        <taxon>Halobacteriales</taxon>
        <taxon>Natrialbaceae</taxon>
        <taxon>Natrinema</taxon>
    </lineage>
</organism>
<feature type="compositionally biased region" description="Acidic residues" evidence="1">
    <location>
        <begin position="221"/>
        <end position="237"/>
    </location>
</feature>
<dbReference type="OrthoDB" id="351168at2157"/>
<sequence>MSPETSGTFSGWADRLTYVVAEGQLVVAGFAVTLGALLLWIRPEIPGVPPVTKGIFAALLLLGPPLLGLFVTGARRLRNRNMVPVYHINGVTDTRKKKYVEPGVWENKTVEGPSPYRCNDGDAFEVREFDWYPDQGENGTLIVTGCHFSQMADSKLITVKAMLEDIHGELIETAIAYNKLRGRISRMGVEIERDTVNAHAEADERGLMTQRTSVKERFEAAEDDAKEWSTDEISDLGDYEHEFDPTDPSGITIDQGSEQTTVSDGGINE</sequence>
<keyword evidence="2" id="KW-0812">Transmembrane</keyword>
<evidence type="ECO:0000313" key="3">
    <source>
        <dbReference type="EMBL" id="SER15167.1"/>
    </source>
</evidence>
<evidence type="ECO:0000313" key="4">
    <source>
        <dbReference type="Proteomes" id="UP000199114"/>
    </source>
</evidence>
<feature type="compositionally biased region" description="Polar residues" evidence="1">
    <location>
        <begin position="252"/>
        <end position="263"/>
    </location>
</feature>
<keyword evidence="2" id="KW-1133">Transmembrane helix</keyword>
<dbReference type="AlphaFoldDB" id="A0A1H9LVD1"/>
<dbReference type="STRING" id="1186196.SAMN04489841_3095"/>
<reference evidence="4" key="1">
    <citation type="submission" date="2016-10" db="EMBL/GenBank/DDBJ databases">
        <authorList>
            <person name="Varghese N."/>
            <person name="Submissions S."/>
        </authorList>
    </citation>
    <scope>NUCLEOTIDE SEQUENCE [LARGE SCALE GENOMIC DNA]</scope>
    <source>
        <strain evidence="4">DSM 25055</strain>
    </source>
</reference>
<feature type="region of interest" description="Disordered" evidence="1">
    <location>
        <begin position="220"/>
        <end position="269"/>
    </location>
</feature>
<dbReference type="Proteomes" id="UP000199114">
    <property type="component" value="Unassembled WGS sequence"/>
</dbReference>
<name>A0A1H9LVD1_9EURY</name>
<dbReference type="RefSeq" id="WP_090618714.1">
    <property type="nucleotide sequence ID" value="NZ_FOFD01000004.1"/>
</dbReference>
<feature type="transmembrane region" description="Helical" evidence="2">
    <location>
        <begin position="25"/>
        <end position="42"/>
    </location>
</feature>
<dbReference type="EMBL" id="FOFD01000004">
    <property type="protein sequence ID" value="SER15167.1"/>
    <property type="molecule type" value="Genomic_DNA"/>
</dbReference>
<accession>A0A1H9LVD1</accession>
<feature type="transmembrane region" description="Helical" evidence="2">
    <location>
        <begin position="54"/>
        <end position="72"/>
    </location>
</feature>
<gene>
    <name evidence="3" type="ORF">SAMN04489841_3095</name>
</gene>
<proteinExistence type="predicted"/>
<keyword evidence="4" id="KW-1185">Reference proteome</keyword>
<keyword evidence="2" id="KW-0472">Membrane</keyword>
<protein>
    <submittedName>
        <fullName evidence="3">Uncharacterized protein</fullName>
    </submittedName>
</protein>